<dbReference type="GO" id="GO:0046872">
    <property type="term" value="F:metal ion binding"/>
    <property type="evidence" value="ECO:0007669"/>
    <property type="project" value="InterPro"/>
</dbReference>
<gene>
    <name evidence="5" type="primary">25483969</name>
    <name evidence="3" type="ordered locus">MTR_1g063210</name>
    <name evidence="4" type="ORF">MtrunA17_Chr1g0180631</name>
</gene>
<reference evidence="5" key="3">
    <citation type="submission" date="2015-04" db="UniProtKB">
        <authorList>
            <consortium name="EnsemblPlants"/>
        </authorList>
    </citation>
    <scope>IDENTIFICATION</scope>
    <source>
        <strain evidence="5">cv. Jemalong A17</strain>
    </source>
</reference>
<name>A0A072VKN3_MEDTR</name>
<dbReference type="EMBL" id="CM001217">
    <property type="protein sequence ID" value="KEH42191.1"/>
    <property type="molecule type" value="Genomic_DNA"/>
</dbReference>
<evidence type="ECO:0000313" key="3">
    <source>
        <dbReference type="EMBL" id="KEH42191.1"/>
    </source>
</evidence>
<feature type="region of interest" description="Disordered" evidence="1">
    <location>
        <begin position="204"/>
        <end position="232"/>
    </location>
</feature>
<dbReference type="HOGENOM" id="CLU_039886_0_0_1"/>
<evidence type="ECO:0000313" key="6">
    <source>
        <dbReference type="Proteomes" id="UP000002051"/>
    </source>
</evidence>
<dbReference type="ExpressionAtlas" id="A0A072VKN3">
    <property type="expression patterns" value="differential"/>
</dbReference>
<feature type="region of interest" description="Disordered" evidence="1">
    <location>
        <begin position="83"/>
        <end position="135"/>
    </location>
</feature>
<dbReference type="Gene3D" id="3.30.70.100">
    <property type="match status" value="2"/>
</dbReference>
<dbReference type="CDD" id="cd00371">
    <property type="entry name" value="HMA"/>
    <property type="match status" value="2"/>
</dbReference>
<organism evidence="3 6">
    <name type="scientific">Medicago truncatula</name>
    <name type="common">Barrel medic</name>
    <name type="synonym">Medicago tribuloides</name>
    <dbReference type="NCBI Taxonomy" id="3880"/>
    <lineage>
        <taxon>Eukaryota</taxon>
        <taxon>Viridiplantae</taxon>
        <taxon>Streptophyta</taxon>
        <taxon>Embryophyta</taxon>
        <taxon>Tracheophyta</taxon>
        <taxon>Spermatophyta</taxon>
        <taxon>Magnoliopsida</taxon>
        <taxon>eudicotyledons</taxon>
        <taxon>Gunneridae</taxon>
        <taxon>Pentapetalae</taxon>
        <taxon>rosids</taxon>
        <taxon>fabids</taxon>
        <taxon>Fabales</taxon>
        <taxon>Fabaceae</taxon>
        <taxon>Papilionoideae</taxon>
        <taxon>50 kb inversion clade</taxon>
        <taxon>NPAAA clade</taxon>
        <taxon>Hologalegina</taxon>
        <taxon>IRL clade</taxon>
        <taxon>Trifolieae</taxon>
        <taxon>Medicago</taxon>
    </lineage>
</organism>
<dbReference type="PANTHER" id="PTHR46413:SF14">
    <property type="entry name" value="HEAVY METAL-ASSOCIATED DOMAIN PROTEIN"/>
    <property type="match status" value="1"/>
</dbReference>
<evidence type="ECO:0000259" key="2">
    <source>
        <dbReference type="PROSITE" id="PS50846"/>
    </source>
</evidence>
<dbReference type="EMBL" id="PSQE01000001">
    <property type="protein sequence ID" value="RHN79742.1"/>
    <property type="molecule type" value="Genomic_DNA"/>
</dbReference>
<sequence length="333" mass="37825">MGEQKIETEKKADEGAKKEDSPPVPVVYKLDLHCEGCIKKIKRSARHFAGVETVKADLPSNKVTVTGKFDAVKLQEKLAEKAKKKVELLTPPPKKDAGAEKPAEKKPDEKKPEEKKVEEKKPEEKKPEEKKPKESTVVMKIRLHCDGCITKIKRIIMKFKGVETVNLDGDKDLVTVKGTMEPKDLIEYLKEKLKRNVDIVPPKKEEEKKEKDGGGEKKEKKEDEKKEEKKVDGGDAAKVEVNKMEYQYPIQAPMYYYEGQSSNYAGMDQFHHQSGYGGGYDNNQHYMENNGYMNMNHGGGYPMQPPQVPYYMHPSHPPPQMFSDENPNACSLM</sequence>
<evidence type="ECO:0000313" key="4">
    <source>
        <dbReference type="EMBL" id="RHN79742.1"/>
    </source>
</evidence>
<dbReference type="SMR" id="A0A072VKN3"/>
<feature type="domain" description="HMA" evidence="2">
    <location>
        <begin position="134"/>
        <end position="197"/>
    </location>
</feature>
<reference evidence="4" key="4">
    <citation type="journal article" date="2018" name="Nat. Plants">
        <title>Whole-genome landscape of Medicago truncatula symbiotic genes.</title>
        <authorList>
            <person name="Pecrix Y."/>
            <person name="Gamas P."/>
            <person name="Carrere S."/>
        </authorList>
    </citation>
    <scope>NUCLEOTIDE SEQUENCE</scope>
    <source>
        <tissue evidence="4">Leaves</tissue>
    </source>
</reference>
<dbReference type="Proteomes" id="UP000265566">
    <property type="component" value="Chromosome 1"/>
</dbReference>
<reference evidence="3 6" key="2">
    <citation type="journal article" date="2014" name="BMC Genomics">
        <title>An improved genome release (version Mt4.0) for the model legume Medicago truncatula.</title>
        <authorList>
            <person name="Tang H."/>
            <person name="Krishnakumar V."/>
            <person name="Bidwell S."/>
            <person name="Rosen B."/>
            <person name="Chan A."/>
            <person name="Zhou S."/>
            <person name="Gentzbittel L."/>
            <person name="Childs K.L."/>
            <person name="Yandell M."/>
            <person name="Gundlach H."/>
            <person name="Mayer K.F."/>
            <person name="Schwartz D.C."/>
            <person name="Town C.D."/>
        </authorList>
    </citation>
    <scope>GENOME REANNOTATION</scope>
    <source>
        <strain evidence="3">A17</strain>
        <strain evidence="5 6">cv. Jemalong A17</strain>
    </source>
</reference>
<accession>A0A072VKN3</accession>
<proteinExistence type="predicted"/>
<reference evidence="3 6" key="1">
    <citation type="journal article" date="2011" name="Nature">
        <title>The Medicago genome provides insight into the evolution of rhizobial symbioses.</title>
        <authorList>
            <person name="Young N.D."/>
            <person name="Debelle F."/>
            <person name="Oldroyd G.E."/>
            <person name="Geurts R."/>
            <person name="Cannon S.B."/>
            <person name="Udvardi M.K."/>
            <person name="Benedito V.A."/>
            <person name="Mayer K.F."/>
            <person name="Gouzy J."/>
            <person name="Schoof H."/>
            <person name="Van de Peer Y."/>
            <person name="Proost S."/>
            <person name="Cook D.R."/>
            <person name="Meyers B.C."/>
            <person name="Spannagl M."/>
            <person name="Cheung F."/>
            <person name="De Mita S."/>
            <person name="Krishnakumar V."/>
            <person name="Gundlach H."/>
            <person name="Zhou S."/>
            <person name="Mudge J."/>
            <person name="Bharti A.K."/>
            <person name="Murray J.D."/>
            <person name="Naoumkina M.A."/>
            <person name="Rosen B."/>
            <person name="Silverstein K.A."/>
            <person name="Tang H."/>
            <person name="Rombauts S."/>
            <person name="Zhao P.X."/>
            <person name="Zhou P."/>
            <person name="Barbe V."/>
            <person name="Bardou P."/>
            <person name="Bechner M."/>
            <person name="Bellec A."/>
            <person name="Berger A."/>
            <person name="Berges H."/>
            <person name="Bidwell S."/>
            <person name="Bisseling T."/>
            <person name="Choisne N."/>
            <person name="Couloux A."/>
            <person name="Denny R."/>
            <person name="Deshpande S."/>
            <person name="Dai X."/>
            <person name="Doyle J.J."/>
            <person name="Dudez A.M."/>
            <person name="Farmer A.D."/>
            <person name="Fouteau S."/>
            <person name="Franken C."/>
            <person name="Gibelin C."/>
            <person name="Gish J."/>
            <person name="Goldstein S."/>
            <person name="Gonzalez A.J."/>
            <person name="Green P.J."/>
            <person name="Hallab A."/>
            <person name="Hartog M."/>
            <person name="Hua A."/>
            <person name="Humphray S.J."/>
            <person name="Jeong D.H."/>
            <person name="Jing Y."/>
            <person name="Jocker A."/>
            <person name="Kenton S.M."/>
            <person name="Kim D.J."/>
            <person name="Klee K."/>
            <person name="Lai H."/>
            <person name="Lang C."/>
            <person name="Lin S."/>
            <person name="Macmil S.L."/>
            <person name="Magdelenat G."/>
            <person name="Matthews L."/>
            <person name="McCorrison J."/>
            <person name="Monaghan E.L."/>
            <person name="Mun J.H."/>
            <person name="Najar F.Z."/>
            <person name="Nicholson C."/>
            <person name="Noirot C."/>
            <person name="O'Bleness M."/>
            <person name="Paule C.R."/>
            <person name="Poulain J."/>
            <person name="Prion F."/>
            <person name="Qin B."/>
            <person name="Qu C."/>
            <person name="Retzel E.F."/>
            <person name="Riddle C."/>
            <person name="Sallet E."/>
            <person name="Samain S."/>
            <person name="Samson N."/>
            <person name="Sanders I."/>
            <person name="Saurat O."/>
            <person name="Scarpelli C."/>
            <person name="Schiex T."/>
            <person name="Segurens B."/>
            <person name="Severin A.J."/>
            <person name="Sherrier D.J."/>
            <person name="Shi R."/>
            <person name="Sims S."/>
            <person name="Singer S.R."/>
            <person name="Sinharoy S."/>
            <person name="Sterck L."/>
            <person name="Viollet A."/>
            <person name="Wang B.B."/>
            <person name="Wang K."/>
            <person name="Wang M."/>
            <person name="Wang X."/>
            <person name="Warfsmann J."/>
            <person name="Weissenbach J."/>
            <person name="White D.D."/>
            <person name="White J.D."/>
            <person name="Wiley G.B."/>
            <person name="Wincker P."/>
            <person name="Xing Y."/>
            <person name="Yang L."/>
            <person name="Yao Z."/>
            <person name="Ying F."/>
            <person name="Zhai J."/>
            <person name="Zhou L."/>
            <person name="Zuber A."/>
            <person name="Denarie J."/>
            <person name="Dixon R.A."/>
            <person name="May G.D."/>
            <person name="Schwartz D.C."/>
            <person name="Rogers J."/>
            <person name="Quetier F."/>
            <person name="Town C.D."/>
            <person name="Roe B.A."/>
        </authorList>
    </citation>
    <scope>NUCLEOTIDE SEQUENCE [LARGE SCALE GENOMIC DNA]</scope>
    <source>
        <strain evidence="3">A17</strain>
        <strain evidence="5 6">cv. Jemalong A17</strain>
    </source>
</reference>
<dbReference type="SUPFAM" id="SSF55008">
    <property type="entry name" value="HMA, heavy metal-associated domain"/>
    <property type="match status" value="2"/>
</dbReference>
<evidence type="ECO:0000256" key="1">
    <source>
        <dbReference type="SAM" id="MobiDB-lite"/>
    </source>
</evidence>
<dbReference type="Proteomes" id="UP000002051">
    <property type="component" value="Unassembled WGS sequence"/>
</dbReference>
<protein>
    <submittedName>
        <fullName evidence="3">Heavy metal-associated domain protein</fullName>
    </submittedName>
    <submittedName>
        <fullName evidence="4">Putative heavy metal-associated domain, HMA</fullName>
    </submittedName>
</protein>
<feature type="compositionally biased region" description="Basic and acidic residues" evidence="1">
    <location>
        <begin position="83"/>
        <end position="134"/>
    </location>
</feature>
<dbReference type="STRING" id="3880.A0A072VKN3"/>
<feature type="domain" description="HMA" evidence="2">
    <location>
        <begin position="23"/>
        <end position="87"/>
    </location>
</feature>
<dbReference type="KEGG" id="mtr:25483969"/>
<feature type="region of interest" description="Disordered" evidence="1">
    <location>
        <begin position="1"/>
        <end position="24"/>
    </location>
</feature>
<dbReference type="OrthoDB" id="773760at2759"/>
<dbReference type="Pfam" id="PF00403">
    <property type="entry name" value="HMA"/>
    <property type="match status" value="2"/>
</dbReference>
<dbReference type="EnsemblPlants" id="KEH42191">
    <property type="protein sequence ID" value="KEH42191"/>
    <property type="gene ID" value="MTR_1g063210"/>
</dbReference>
<dbReference type="InterPro" id="IPR006121">
    <property type="entry name" value="HMA_dom"/>
</dbReference>
<keyword evidence="6" id="KW-1185">Reference proteome</keyword>
<evidence type="ECO:0000313" key="5">
    <source>
        <dbReference type="EnsemblPlants" id="KEH42191"/>
    </source>
</evidence>
<dbReference type="InterPro" id="IPR044594">
    <property type="entry name" value="HIPP01/3/5/6"/>
</dbReference>
<dbReference type="AlphaFoldDB" id="A0A072VKN3"/>
<dbReference type="InterPro" id="IPR036163">
    <property type="entry name" value="HMA_dom_sf"/>
</dbReference>
<dbReference type="Gramene" id="rna3574">
    <property type="protein sequence ID" value="RHN79742.1"/>
    <property type="gene ID" value="gene3574"/>
</dbReference>
<dbReference type="PANTHER" id="PTHR46413">
    <property type="entry name" value="HEAVY METAL-ASSOCIATED ISOPRENYLATED PLANT PROTEIN 6"/>
    <property type="match status" value="1"/>
</dbReference>
<feature type="compositionally biased region" description="Basic and acidic residues" evidence="1">
    <location>
        <begin position="1"/>
        <end position="21"/>
    </location>
</feature>
<dbReference type="PROSITE" id="PS50846">
    <property type="entry name" value="HMA_2"/>
    <property type="match status" value="2"/>
</dbReference>